<evidence type="ECO:0000313" key="1">
    <source>
        <dbReference type="EMBL" id="BDQ34704.1"/>
    </source>
</evidence>
<dbReference type="InterPro" id="IPR027417">
    <property type="entry name" value="P-loop_NTPase"/>
</dbReference>
<protein>
    <recommendedName>
        <fullName evidence="3">Sulfotransferase family protein</fullName>
    </recommendedName>
</protein>
<name>A0ABN6RUD9_9BACT</name>
<dbReference type="Gene3D" id="3.40.50.300">
    <property type="entry name" value="P-loop containing nucleotide triphosphate hydrolases"/>
    <property type="match status" value="1"/>
</dbReference>
<evidence type="ECO:0008006" key="3">
    <source>
        <dbReference type="Google" id="ProtNLM"/>
    </source>
</evidence>
<dbReference type="Proteomes" id="UP001061361">
    <property type="component" value="Chromosome"/>
</dbReference>
<dbReference type="EMBL" id="AP026708">
    <property type="protein sequence ID" value="BDQ34704.1"/>
    <property type="molecule type" value="Genomic_DNA"/>
</dbReference>
<reference evidence="1" key="1">
    <citation type="submission" date="2022-08" db="EMBL/GenBank/DDBJ databases">
        <title>Genome Sequence of the sulphate-reducing bacterium, Pseudodesulfovibrio portus JCM14722.</title>
        <authorList>
            <person name="Kondo R."/>
            <person name="Kataoka T."/>
        </authorList>
    </citation>
    <scope>NUCLEOTIDE SEQUENCE</scope>
    <source>
        <strain evidence="1">JCM 14722</strain>
    </source>
</reference>
<dbReference type="RefSeq" id="WP_264981598.1">
    <property type="nucleotide sequence ID" value="NZ_AP026708.1"/>
</dbReference>
<dbReference type="SUPFAM" id="SSF52540">
    <property type="entry name" value="P-loop containing nucleoside triphosphate hydrolases"/>
    <property type="match status" value="1"/>
</dbReference>
<proteinExistence type="predicted"/>
<accession>A0ABN6RUD9</accession>
<evidence type="ECO:0000313" key="2">
    <source>
        <dbReference type="Proteomes" id="UP001061361"/>
    </source>
</evidence>
<organism evidence="1 2">
    <name type="scientific">Pseudodesulfovibrio portus</name>
    <dbReference type="NCBI Taxonomy" id="231439"/>
    <lineage>
        <taxon>Bacteria</taxon>
        <taxon>Pseudomonadati</taxon>
        <taxon>Thermodesulfobacteriota</taxon>
        <taxon>Desulfovibrionia</taxon>
        <taxon>Desulfovibrionales</taxon>
        <taxon>Desulfovibrionaceae</taxon>
    </lineage>
</organism>
<sequence length="314" mass="35704">MGKHNDGALFESLKLMNESLSAVQERLYAKDADKGIPQIFIVGPPRSGKVLTNSILCHCLDIGYINNIVNRFWHAPLFGIYLSNDVLPKGRDMSFSSRYGMTPEVWGPGEYPYFWFRWFGGYDDPIPEDRIDWEGLCGLLNQMGHAFGRPIVHQSLAAFNHLRGMARRLENTLFIRLHRNPVDNALSILKMRKDYHGDREKWHSVRPSNYEQVKGRGWAGQIAGQLHGIRTDLDSQLAGLEVIDVAYPDVCARPGDLVDAVSQWLRHRGYPVGSLQPAPEPFTPSVYPDTEDRRRILSRLGEFFPGLEDDQGRD</sequence>
<keyword evidence="2" id="KW-1185">Reference proteome</keyword>
<dbReference type="Pfam" id="PF13469">
    <property type="entry name" value="Sulfotransfer_3"/>
    <property type="match status" value="1"/>
</dbReference>
<gene>
    <name evidence="1" type="ORF">JCM14722_22460</name>
</gene>